<reference evidence="7 8" key="1">
    <citation type="journal article" date="2023" name="Elife">
        <title>Identification of key yeast species and microbe-microbe interactions impacting larval growth of Drosophila in the wild.</title>
        <authorList>
            <person name="Mure A."/>
            <person name="Sugiura Y."/>
            <person name="Maeda R."/>
            <person name="Honda K."/>
            <person name="Sakurai N."/>
            <person name="Takahashi Y."/>
            <person name="Watada M."/>
            <person name="Katoh T."/>
            <person name="Gotoh A."/>
            <person name="Gotoh Y."/>
            <person name="Taniguchi I."/>
            <person name="Nakamura K."/>
            <person name="Hayashi T."/>
            <person name="Katayama T."/>
            <person name="Uemura T."/>
            <person name="Hattori Y."/>
        </authorList>
    </citation>
    <scope>NUCLEOTIDE SEQUENCE [LARGE SCALE GENOMIC DNA]</scope>
    <source>
        <strain evidence="7 8">KH-74</strain>
    </source>
</reference>
<keyword evidence="1" id="KW-0479">Metal-binding</keyword>
<dbReference type="InterPro" id="IPR052279">
    <property type="entry name" value="EngB_GTPase"/>
</dbReference>
<evidence type="ECO:0000256" key="5">
    <source>
        <dbReference type="SAM" id="MobiDB-lite"/>
    </source>
</evidence>
<keyword evidence="2" id="KW-0547">Nucleotide-binding</keyword>
<dbReference type="CDD" id="cd01876">
    <property type="entry name" value="YihA_EngB"/>
    <property type="match status" value="1"/>
</dbReference>
<dbReference type="AlphaFoldDB" id="A0AAV5S9J4"/>
<dbReference type="InterPro" id="IPR006073">
    <property type="entry name" value="GTP-bd"/>
</dbReference>
<dbReference type="GO" id="GO:0046872">
    <property type="term" value="F:metal ion binding"/>
    <property type="evidence" value="ECO:0007669"/>
    <property type="project" value="UniProtKB-KW"/>
</dbReference>
<evidence type="ECO:0000256" key="4">
    <source>
        <dbReference type="ARBA" id="ARBA00023134"/>
    </source>
</evidence>
<evidence type="ECO:0000259" key="6">
    <source>
        <dbReference type="PROSITE" id="PS51706"/>
    </source>
</evidence>
<evidence type="ECO:0000256" key="1">
    <source>
        <dbReference type="ARBA" id="ARBA00022723"/>
    </source>
</evidence>
<keyword evidence="4" id="KW-0342">GTP-binding</keyword>
<protein>
    <submittedName>
        <fullName evidence="7">Mrx8 protein</fullName>
    </submittedName>
</protein>
<dbReference type="PANTHER" id="PTHR46498:SF1">
    <property type="entry name" value="GTP-BINDING PROTEIN 8"/>
    <property type="match status" value="1"/>
</dbReference>
<evidence type="ECO:0000256" key="3">
    <source>
        <dbReference type="ARBA" id="ARBA00022842"/>
    </source>
</evidence>
<dbReference type="SUPFAM" id="SSF52540">
    <property type="entry name" value="P-loop containing nucleoside triphosphate hydrolases"/>
    <property type="match status" value="1"/>
</dbReference>
<feature type="domain" description="EngB-type G" evidence="6">
    <location>
        <begin position="154"/>
        <end position="334"/>
    </location>
</feature>
<name>A0AAV5S9J4_MAUHU</name>
<dbReference type="GO" id="GO:0005739">
    <property type="term" value="C:mitochondrion"/>
    <property type="evidence" value="ECO:0007669"/>
    <property type="project" value="TreeGrafter"/>
</dbReference>
<evidence type="ECO:0000313" key="8">
    <source>
        <dbReference type="Proteomes" id="UP001377567"/>
    </source>
</evidence>
<dbReference type="Gene3D" id="3.40.50.300">
    <property type="entry name" value="P-loop containing nucleotide triphosphate hydrolases"/>
    <property type="match status" value="1"/>
</dbReference>
<dbReference type="InterPro" id="IPR030393">
    <property type="entry name" value="G_ENGB_dom"/>
</dbReference>
<dbReference type="Proteomes" id="UP001377567">
    <property type="component" value="Unassembled WGS sequence"/>
</dbReference>
<dbReference type="PANTHER" id="PTHR46498">
    <property type="entry name" value="GTP-BINDING PROTEIN 8"/>
    <property type="match status" value="1"/>
</dbReference>
<dbReference type="GO" id="GO:0005525">
    <property type="term" value="F:GTP binding"/>
    <property type="evidence" value="ECO:0007669"/>
    <property type="project" value="UniProtKB-KW"/>
</dbReference>
<feature type="region of interest" description="Disordered" evidence="5">
    <location>
        <begin position="48"/>
        <end position="68"/>
    </location>
</feature>
<sequence>MRPFHPLLLKCTALARSELSIRDIVLNSSKVTTAPDNSKVDNVKVKLTNTAPESSKHPITRKKSRPKALGPPEWVAFNQSYNKEYDPPSTRMLQKANEFFNKSKVTFEWGVPSYSSIPDEVVKSKFKDMELERAPDSTKRFPGKTSIPFHLINGLPEITFLGRSNAGKSTILNSLVSRLGDKHLNKEARMSSKPGFTKTLNCFNIGNKFRLIDTPGYGYGSRLKQGGLTMEYIENREQLVRCYVLVSADQGFTEMDLQILNYLKDIGKPFEVVLTKMDKVRDMNKLTQQIEESGITTFPTLPRLIFTSSVVSSRCPKRYGIAELRCNVLQNCGLDSKW</sequence>
<gene>
    <name evidence="7" type="ORF">DAKH74_054240</name>
</gene>
<dbReference type="InterPro" id="IPR027417">
    <property type="entry name" value="P-loop_NTPase"/>
</dbReference>
<accession>A0AAV5S9J4</accession>
<evidence type="ECO:0000256" key="2">
    <source>
        <dbReference type="ARBA" id="ARBA00022741"/>
    </source>
</evidence>
<evidence type="ECO:0000313" key="7">
    <source>
        <dbReference type="EMBL" id="GMM58807.1"/>
    </source>
</evidence>
<dbReference type="EMBL" id="BTGD01000025">
    <property type="protein sequence ID" value="GMM58807.1"/>
    <property type="molecule type" value="Genomic_DNA"/>
</dbReference>
<dbReference type="PROSITE" id="PS51706">
    <property type="entry name" value="G_ENGB"/>
    <property type="match status" value="1"/>
</dbReference>
<organism evidence="7 8">
    <name type="scientific">Maudiozyma humilis</name>
    <name type="common">Sour dough yeast</name>
    <name type="synonym">Kazachstania humilis</name>
    <dbReference type="NCBI Taxonomy" id="51915"/>
    <lineage>
        <taxon>Eukaryota</taxon>
        <taxon>Fungi</taxon>
        <taxon>Dikarya</taxon>
        <taxon>Ascomycota</taxon>
        <taxon>Saccharomycotina</taxon>
        <taxon>Saccharomycetes</taxon>
        <taxon>Saccharomycetales</taxon>
        <taxon>Saccharomycetaceae</taxon>
        <taxon>Maudiozyma</taxon>
    </lineage>
</organism>
<dbReference type="Pfam" id="PF01926">
    <property type="entry name" value="MMR_HSR1"/>
    <property type="match status" value="1"/>
</dbReference>
<comment type="caution">
    <text evidence="7">The sequence shown here is derived from an EMBL/GenBank/DDBJ whole genome shotgun (WGS) entry which is preliminary data.</text>
</comment>
<keyword evidence="8" id="KW-1185">Reference proteome</keyword>
<keyword evidence="3" id="KW-0460">Magnesium</keyword>
<proteinExistence type="predicted"/>